<dbReference type="CDD" id="cd16914">
    <property type="entry name" value="EcfT"/>
    <property type="match status" value="1"/>
</dbReference>
<feature type="compositionally biased region" description="Basic and acidic residues" evidence="8">
    <location>
        <begin position="650"/>
        <end position="668"/>
    </location>
</feature>
<feature type="compositionally biased region" description="Low complexity" evidence="8">
    <location>
        <begin position="939"/>
        <end position="948"/>
    </location>
</feature>
<dbReference type="CDD" id="cd03225">
    <property type="entry name" value="ABC_cobalt_CbiO_domain1"/>
    <property type="match status" value="1"/>
</dbReference>
<comment type="subcellular location">
    <subcellularLocation>
        <location evidence="1">Membrane</location>
        <topology evidence="1">Multi-pass membrane protein</topology>
    </subcellularLocation>
</comment>
<keyword evidence="2" id="KW-0813">Transport</keyword>
<evidence type="ECO:0000256" key="8">
    <source>
        <dbReference type="SAM" id="MobiDB-lite"/>
    </source>
</evidence>
<evidence type="ECO:0000256" key="7">
    <source>
        <dbReference type="ARBA" id="ARBA00023136"/>
    </source>
</evidence>
<feature type="domain" description="ABC transporter" evidence="10">
    <location>
        <begin position="430"/>
        <end position="641"/>
    </location>
</feature>
<dbReference type="EMBL" id="JAMZDY010000001">
    <property type="protein sequence ID" value="MCP2370020.1"/>
    <property type="molecule type" value="Genomic_DNA"/>
</dbReference>
<dbReference type="AlphaFoldDB" id="A0A9X2GVW2"/>
<dbReference type="SUPFAM" id="SSF52540">
    <property type="entry name" value="P-loop containing nucleoside triphosphate hydrolases"/>
    <property type="match status" value="2"/>
</dbReference>
<feature type="transmembrane region" description="Helical" evidence="9">
    <location>
        <begin position="748"/>
        <end position="780"/>
    </location>
</feature>
<dbReference type="InterPro" id="IPR003593">
    <property type="entry name" value="AAA+_ATPase"/>
</dbReference>
<gene>
    <name evidence="11" type="ORF">BJ978_000696</name>
</gene>
<comment type="caution">
    <text evidence="11">The sequence shown here is derived from an EMBL/GenBank/DDBJ whole genome shotgun (WGS) entry which is preliminary data.</text>
</comment>
<dbReference type="Pfam" id="PF00005">
    <property type="entry name" value="ABC_tran"/>
    <property type="match status" value="2"/>
</dbReference>
<feature type="region of interest" description="Disordered" evidence="8">
    <location>
        <begin position="620"/>
        <end position="677"/>
    </location>
</feature>
<dbReference type="PROSITE" id="PS50893">
    <property type="entry name" value="ABC_TRANSPORTER_2"/>
    <property type="match status" value="2"/>
</dbReference>
<evidence type="ECO:0000259" key="10">
    <source>
        <dbReference type="PROSITE" id="PS50893"/>
    </source>
</evidence>
<dbReference type="PANTHER" id="PTHR24220">
    <property type="entry name" value="IMPORT ATP-BINDING PROTEIN"/>
    <property type="match status" value="1"/>
</dbReference>
<dbReference type="RefSeq" id="WP_156998762.1">
    <property type="nucleotide sequence ID" value="NZ_JAMZDY010000001.1"/>
</dbReference>
<feature type="transmembrane region" description="Helical" evidence="9">
    <location>
        <begin position="914"/>
        <end position="934"/>
    </location>
</feature>
<dbReference type="InterPro" id="IPR015854">
    <property type="entry name" value="ABC_transpr_LolD-like"/>
</dbReference>
<feature type="transmembrane region" description="Helical" evidence="9">
    <location>
        <begin position="851"/>
        <end position="873"/>
    </location>
</feature>
<feature type="transmembrane region" description="Helical" evidence="9">
    <location>
        <begin position="687"/>
        <end position="709"/>
    </location>
</feature>
<feature type="domain" description="ABC transporter" evidence="10">
    <location>
        <begin position="182"/>
        <end position="420"/>
    </location>
</feature>
<dbReference type="OrthoDB" id="501320at2"/>
<proteinExistence type="predicted"/>
<keyword evidence="12" id="KW-1185">Reference proteome</keyword>
<dbReference type="PANTHER" id="PTHR24220:SF687">
    <property type="entry name" value="ABC TRANSPORTER ATP-BINDING PROTEIN SCO2324-RELATED"/>
    <property type="match status" value="1"/>
</dbReference>
<sequence>MTFRPAPLRTAALIAAGFVGVRVVYRILFNGADAAGPVLLALPEIPLPRPFSHVVLLGPVTAGGLWDAAASALPIALTILAFGVLNALLDVPRLLARGAHRGPLRGIARTLAVAWAGLPALADAVRRVRFAQRLRGERGGARLLAPVLERTLERATSVAAALELRGLAGTPVDGVCERPVEARRVELVHRGETRPALTVPSLELMPGTLTLVAGATGSGKSTLLRALAGLHGHLDGGAVRGELLVVGHDRSATPPRDTARTVGVVLQHPREGFATERVADEIGLALELRGVAPVIVRARVDEIVGRLGIRPLLDRELRGLSAGEATLVAIAAAVAEHPILLLVDEPLADLDADVRARIVALLDALAHEAGMCVVVAEHRRDEFSAVADGCIEVSDGVARLAAEATAAAVALPALARVRPGDEAERRETVLRAHALTVRHDDVVAVDAADLELAAGEIVAVTGPNGAGKSSLLVALATGDGPSSIALVPDASDDLFAATTVAAECARADRRARLPRGTTAARLAGFLGLEAAAPAFVARLARHPRDLSVGERRCLAIAIQTATEPRVLLVDEPTRGLDPDARALVAAALARSADHGAVLVATHDAGFVAAVADRELPMSAGRLGPSRQVAPPQPSNSLFRRGCGHAGAEPADDRREDLLRPHPLLKSERTSSGTSTGAGARARGLAPLALAIANLAALAAFTWPLVAAALPQQASAAVPVAALALAPLAALVVLGALDGTVRSAHTLALLGTLTAIGAAVRIAGTGVGGVEAVFILLILAGRAFGPRFGLLLGLLTIALSTIVTGTFGPWTPFQMFACAWVGAGAGLLPGGGRRRPRRSGTALGRMPRRAEVAMLAVYGVLASYAFGLVMNLWFWPFAVGTASGIAYEPGAPLGRNVSSFLLYSLVTSSITWDTLRAVTTVIGLAVIGSAVLASFRRAKPVGPGSPARRGSSRRGDDAPSERGSVSSSTGD</sequence>
<dbReference type="Proteomes" id="UP001139722">
    <property type="component" value="Unassembled WGS sequence"/>
</dbReference>
<keyword evidence="4" id="KW-0547">Nucleotide-binding</keyword>
<evidence type="ECO:0000256" key="1">
    <source>
        <dbReference type="ARBA" id="ARBA00004141"/>
    </source>
</evidence>
<dbReference type="InterPro" id="IPR027417">
    <property type="entry name" value="P-loop_NTPase"/>
</dbReference>
<evidence type="ECO:0000256" key="4">
    <source>
        <dbReference type="ARBA" id="ARBA00022741"/>
    </source>
</evidence>
<dbReference type="InterPro" id="IPR003439">
    <property type="entry name" value="ABC_transporter-like_ATP-bd"/>
</dbReference>
<dbReference type="InterPro" id="IPR017871">
    <property type="entry name" value="ABC_transporter-like_CS"/>
</dbReference>
<evidence type="ECO:0000313" key="12">
    <source>
        <dbReference type="Proteomes" id="UP001139722"/>
    </source>
</evidence>
<dbReference type="Gene3D" id="1.10.1760.20">
    <property type="match status" value="1"/>
</dbReference>
<keyword evidence="3 9" id="KW-0812">Transmembrane</keyword>
<evidence type="ECO:0000256" key="5">
    <source>
        <dbReference type="ARBA" id="ARBA00022840"/>
    </source>
</evidence>
<keyword evidence="11" id="KW-0378">Hydrolase</keyword>
<dbReference type="PROSITE" id="PS00211">
    <property type="entry name" value="ABC_TRANSPORTER_1"/>
    <property type="match status" value="2"/>
</dbReference>
<evidence type="ECO:0000256" key="3">
    <source>
        <dbReference type="ARBA" id="ARBA00022692"/>
    </source>
</evidence>
<dbReference type="GO" id="GO:0005524">
    <property type="term" value="F:ATP binding"/>
    <property type="evidence" value="ECO:0007669"/>
    <property type="project" value="UniProtKB-KW"/>
</dbReference>
<feature type="transmembrane region" description="Helical" evidence="9">
    <location>
        <begin position="106"/>
        <end position="125"/>
    </location>
</feature>
<accession>A0A9X2GVW2</accession>
<evidence type="ECO:0000256" key="2">
    <source>
        <dbReference type="ARBA" id="ARBA00022448"/>
    </source>
</evidence>
<evidence type="ECO:0000256" key="9">
    <source>
        <dbReference type="SAM" id="Phobius"/>
    </source>
</evidence>
<keyword evidence="7 9" id="KW-0472">Membrane</keyword>
<dbReference type="InterPro" id="IPR003339">
    <property type="entry name" value="ABC/ECF_trnsptr_transmembrane"/>
</dbReference>
<feature type="transmembrane region" description="Helical" evidence="9">
    <location>
        <begin position="65"/>
        <end position="85"/>
    </location>
</feature>
<dbReference type="Gene3D" id="3.40.50.300">
    <property type="entry name" value="P-loop containing nucleotide triphosphate hydrolases"/>
    <property type="match status" value="2"/>
</dbReference>
<dbReference type="GO" id="GO:0005886">
    <property type="term" value="C:plasma membrane"/>
    <property type="evidence" value="ECO:0007669"/>
    <property type="project" value="UniProtKB-ARBA"/>
</dbReference>
<dbReference type="SMART" id="SM00382">
    <property type="entry name" value="AAA"/>
    <property type="match status" value="2"/>
</dbReference>
<dbReference type="InterPro" id="IPR015856">
    <property type="entry name" value="ABC_transpr_CbiO/EcfA_su"/>
</dbReference>
<organism evidence="11 12">
    <name type="scientific">Agromyces terreus</name>
    <dbReference type="NCBI Taxonomy" id="424795"/>
    <lineage>
        <taxon>Bacteria</taxon>
        <taxon>Bacillati</taxon>
        <taxon>Actinomycetota</taxon>
        <taxon>Actinomycetes</taxon>
        <taxon>Micrococcales</taxon>
        <taxon>Microbacteriaceae</taxon>
        <taxon>Agromyces</taxon>
    </lineage>
</organism>
<feature type="transmembrane region" description="Helical" evidence="9">
    <location>
        <begin position="812"/>
        <end position="830"/>
    </location>
</feature>
<reference evidence="11" key="1">
    <citation type="submission" date="2022-06" db="EMBL/GenBank/DDBJ databases">
        <title>Sequencing the genomes of 1000 actinobacteria strains.</title>
        <authorList>
            <person name="Klenk H.-P."/>
        </authorList>
    </citation>
    <scope>NUCLEOTIDE SEQUENCE</scope>
    <source>
        <strain evidence="11">DSM 22016</strain>
    </source>
</reference>
<keyword evidence="6 9" id="KW-1133">Transmembrane helix</keyword>
<dbReference type="GO" id="GO:0016887">
    <property type="term" value="F:ATP hydrolysis activity"/>
    <property type="evidence" value="ECO:0007669"/>
    <property type="project" value="InterPro"/>
</dbReference>
<dbReference type="EC" id="3.6.3.-" evidence="11"/>
<feature type="transmembrane region" description="Helical" evidence="9">
    <location>
        <begin position="716"/>
        <end position="736"/>
    </location>
</feature>
<name>A0A9X2GVW2_9MICO</name>
<keyword evidence="5 11" id="KW-0067">ATP-binding</keyword>
<evidence type="ECO:0000256" key="6">
    <source>
        <dbReference type="ARBA" id="ARBA00022989"/>
    </source>
</evidence>
<feature type="region of interest" description="Disordered" evidence="8">
    <location>
        <begin position="937"/>
        <end position="970"/>
    </location>
</feature>
<dbReference type="GO" id="GO:0022857">
    <property type="term" value="F:transmembrane transporter activity"/>
    <property type="evidence" value="ECO:0007669"/>
    <property type="project" value="UniProtKB-ARBA"/>
</dbReference>
<feature type="transmembrane region" description="Helical" evidence="9">
    <location>
        <begin position="787"/>
        <end position="806"/>
    </location>
</feature>
<protein>
    <submittedName>
        <fullName evidence="11">Energy-coupling factor transport system ATP-binding protein</fullName>
        <ecNumber evidence="11">3.6.3.-</ecNumber>
    </submittedName>
</protein>
<evidence type="ECO:0000313" key="11">
    <source>
        <dbReference type="EMBL" id="MCP2370020.1"/>
    </source>
</evidence>